<dbReference type="RefSeq" id="XP_030513530.1">
    <property type="nucleotide sequence ID" value="XM_030657670.2"/>
</dbReference>
<evidence type="ECO:0000313" key="3">
    <source>
        <dbReference type="Proteomes" id="UP000827889"/>
    </source>
</evidence>
<feature type="compositionally biased region" description="Polar residues" evidence="1">
    <location>
        <begin position="1"/>
        <end position="12"/>
    </location>
</feature>
<evidence type="ECO:0000256" key="2">
    <source>
        <dbReference type="SAM" id="Phobius"/>
    </source>
</evidence>
<dbReference type="GeneID" id="115727447"/>
<evidence type="ECO:0000313" key="4">
    <source>
        <dbReference type="RefSeq" id="XP_030513530.1"/>
    </source>
</evidence>
<sequence length="150" mass="16855">MQSASFSPSSFPCNRAFSRSTDRTKKATAKRVLASRRGGENRQDQYSGGRLVDRDMIVLRKRIHEMREAERSQEPPPEWMAWEKRCYASYDSIICEAMGFLQSWMMNARPGVALGVATLVALSVPTASTFVLFRLAEMAGEILATFHICA</sequence>
<gene>
    <name evidence="4" type="primary">LOC115727447</name>
</gene>
<organism evidence="3 4">
    <name type="scientific">Rhodamnia argentea</name>
    <dbReference type="NCBI Taxonomy" id="178133"/>
    <lineage>
        <taxon>Eukaryota</taxon>
        <taxon>Viridiplantae</taxon>
        <taxon>Streptophyta</taxon>
        <taxon>Embryophyta</taxon>
        <taxon>Tracheophyta</taxon>
        <taxon>Spermatophyta</taxon>
        <taxon>Magnoliopsida</taxon>
        <taxon>eudicotyledons</taxon>
        <taxon>Gunneridae</taxon>
        <taxon>Pentapetalae</taxon>
        <taxon>rosids</taxon>
        <taxon>malvids</taxon>
        <taxon>Myrtales</taxon>
        <taxon>Myrtaceae</taxon>
        <taxon>Myrtoideae</taxon>
        <taxon>Myrteae</taxon>
        <taxon>Australasian group</taxon>
        <taxon>Rhodamnia</taxon>
    </lineage>
</organism>
<name>A0A8B8MTX2_9MYRT</name>
<keyword evidence="2" id="KW-0812">Transmembrane</keyword>
<dbReference type="PANTHER" id="PTHR33782:SF5">
    <property type="entry name" value="MEDIATOR OF RNA POLYMERASE II TRANSCRIPTION SUBUNIT"/>
    <property type="match status" value="1"/>
</dbReference>
<accession>A0A8B8MTX2</accession>
<reference evidence="4" key="1">
    <citation type="submission" date="2025-08" db="UniProtKB">
        <authorList>
            <consortium name="RefSeq"/>
        </authorList>
    </citation>
    <scope>IDENTIFICATION</scope>
    <source>
        <tissue evidence="4">Leaf</tissue>
    </source>
</reference>
<proteinExistence type="predicted"/>
<keyword evidence="3" id="KW-1185">Reference proteome</keyword>
<dbReference type="OrthoDB" id="672819at2759"/>
<dbReference type="Proteomes" id="UP000827889">
    <property type="component" value="Chromosome 6"/>
</dbReference>
<dbReference type="PANTHER" id="PTHR33782">
    <property type="entry name" value="OS01G0121600 PROTEIN"/>
    <property type="match status" value="1"/>
</dbReference>
<dbReference type="AlphaFoldDB" id="A0A8B8MTX2"/>
<feature type="region of interest" description="Disordered" evidence="1">
    <location>
        <begin position="1"/>
        <end position="49"/>
    </location>
</feature>
<feature type="transmembrane region" description="Helical" evidence="2">
    <location>
        <begin position="112"/>
        <end position="133"/>
    </location>
</feature>
<protein>
    <submittedName>
        <fullName evidence="4">Uncharacterized protein LOC115727447</fullName>
    </submittedName>
</protein>
<keyword evidence="2" id="KW-0472">Membrane</keyword>
<dbReference type="KEGG" id="rarg:115727447"/>
<keyword evidence="2" id="KW-1133">Transmembrane helix</keyword>
<evidence type="ECO:0000256" key="1">
    <source>
        <dbReference type="SAM" id="MobiDB-lite"/>
    </source>
</evidence>